<accession>A0A8J1UH16</accession>
<keyword evidence="6" id="KW-1185">Reference proteome</keyword>
<organism evidence="5 6">
    <name type="scientific">Owenia fusiformis</name>
    <name type="common">Polychaete worm</name>
    <dbReference type="NCBI Taxonomy" id="6347"/>
    <lineage>
        <taxon>Eukaryota</taxon>
        <taxon>Metazoa</taxon>
        <taxon>Spiralia</taxon>
        <taxon>Lophotrochozoa</taxon>
        <taxon>Annelida</taxon>
        <taxon>Polychaeta</taxon>
        <taxon>Sedentaria</taxon>
        <taxon>Canalipalpata</taxon>
        <taxon>Sabellida</taxon>
        <taxon>Oweniida</taxon>
        <taxon>Oweniidae</taxon>
        <taxon>Owenia</taxon>
    </lineage>
</organism>
<dbReference type="Pfam" id="PF00001">
    <property type="entry name" value="7tm_1"/>
    <property type="match status" value="1"/>
</dbReference>
<dbReference type="PANTHER" id="PTHR46641:SF2">
    <property type="entry name" value="FMRFAMIDE RECEPTOR"/>
    <property type="match status" value="1"/>
</dbReference>
<evidence type="ECO:0000313" key="5">
    <source>
        <dbReference type="EMBL" id="CAH1788657.1"/>
    </source>
</evidence>
<dbReference type="Proteomes" id="UP000749559">
    <property type="component" value="Unassembled WGS sequence"/>
</dbReference>
<keyword evidence="3" id="KW-1133">Transmembrane helix</keyword>
<dbReference type="GO" id="GO:0004930">
    <property type="term" value="F:G protein-coupled receptor activity"/>
    <property type="evidence" value="ECO:0007669"/>
    <property type="project" value="InterPro"/>
</dbReference>
<comment type="caution">
    <text evidence="5">The sequence shown here is derived from an EMBL/GenBank/DDBJ whole genome shotgun (WGS) entry which is preliminary data.</text>
</comment>
<dbReference type="PROSITE" id="PS50262">
    <property type="entry name" value="G_PROTEIN_RECEP_F1_2"/>
    <property type="match status" value="1"/>
</dbReference>
<keyword evidence="4" id="KW-0472">Membrane</keyword>
<dbReference type="GO" id="GO:0016020">
    <property type="term" value="C:membrane"/>
    <property type="evidence" value="ECO:0007669"/>
    <property type="project" value="UniProtKB-SubCell"/>
</dbReference>
<protein>
    <submittedName>
        <fullName evidence="5">Uncharacterized protein</fullName>
    </submittedName>
</protein>
<dbReference type="InterPro" id="IPR017452">
    <property type="entry name" value="GPCR_Rhodpsn_7TM"/>
</dbReference>
<evidence type="ECO:0000256" key="3">
    <source>
        <dbReference type="ARBA" id="ARBA00022989"/>
    </source>
</evidence>
<dbReference type="Gene3D" id="1.20.1070.10">
    <property type="entry name" value="Rhodopsin 7-helix transmembrane proteins"/>
    <property type="match status" value="1"/>
</dbReference>
<evidence type="ECO:0000256" key="4">
    <source>
        <dbReference type="ARBA" id="ARBA00023136"/>
    </source>
</evidence>
<dbReference type="SUPFAM" id="SSF81321">
    <property type="entry name" value="Family A G protein-coupled receptor-like"/>
    <property type="match status" value="1"/>
</dbReference>
<dbReference type="OrthoDB" id="10044919at2759"/>
<dbReference type="PRINTS" id="PR00237">
    <property type="entry name" value="GPCRRHODOPSN"/>
</dbReference>
<dbReference type="InterPro" id="IPR052954">
    <property type="entry name" value="GPCR-Ligand_Int"/>
</dbReference>
<reference evidence="5" key="1">
    <citation type="submission" date="2022-03" db="EMBL/GenBank/DDBJ databases">
        <authorList>
            <person name="Martin C."/>
        </authorList>
    </citation>
    <scope>NUCLEOTIDE SEQUENCE</scope>
</reference>
<dbReference type="AlphaFoldDB" id="A0A8J1UH16"/>
<proteinExistence type="predicted"/>
<sequence length="409" mass="46232">MGVSYFDSINSTAAYNSTGFDGINSTIESDECPDEDNYQTFYLTFRVTVDVFIVGSLCLFGILGNIISMVVIKSGKITSAKTTRFLLQGLSISDSSYLIMAFISSTMRGIMKYTDWGDPFHGRYPYMYRYIWALSAIARLLAVNFVVLVTIERYIATCHPLNVKRWCTLKRVRIVAAITVLVSMLFNVPRFFDAIPVEYDNCTKMLDVGGYAEYLELNGMFYSMAYITVLYYTANVIIPITLLLILNAKIIITLKRAFRGVEALGSSFNHRAAEKTQAKEKGTTMMLCVVVIVFIVCQTPSFAISMVYTLYAFGVNMPDRNMMRYWYSIGTTLNVLNSATNFGIYFVFSKQFRQVLMGYLSCIKCISCNRGKYTCSSKKFEKSQQSTQSTSSSVERYLSNSSTRETMIV</sequence>
<dbReference type="InterPro" id="IPR000276">
    <property type="entry name" value="GPCR_Rhodpsn"/>
</dbReference>
<dbReference type="CDD" id="cd14978">
    <property type="entry name" value="7tmA_FMRFamide_R-like"/>
    <property type="match status" value="1"/>
</dbReference>
<name>A0A8J1UH16_OWEFU</name>
<dbReference type="EMBL" id="CAIIXF020000007">
    <property type="protein sequence ID" value="CAH1788657.1"/>
    <property type="molecule type" value="Genomic_DNA"/>
</dbReference>
<evidence type="ECO:0000313" key="6">
    <source>
        <dbReference type="Proteomes" id="UP000749559"/>
    </source>
</evidence>
<dbReference type="PANTHER" id="PTHR46641">
    <property type="entry name" value="FMRFAMIDE RECEPTOR-RELATED"/>
    <property type="match status" value="1"/>
</dbReference>
<evidence type="ECO:0000256" key="2">
    <source>
        <dbReference type="ARBA" id="ARBA00022692"/>
    </source>
</evidence>
<gene>
    <name evidence="5" type="ORF">OFUS_LOCUS14142</name>
</gene>
<evidence type="ECO:0000256" key="1">
    <source>
        <dbReference type="ARBA" id="ARBA00004370"/>
    </source>
</evidence>
<keyword evidence="2" id="KW-0812">Transmembrane</keyword>
<comment type="subcellular location">
    <subcellularLocation>
        <location evidence="1">Membrane</location>
    </subcellularLocation>
</comment>